<keyword evidence="2" id="KW-0812">Transmembrane</keyword>
<protein>
    <recommendedName>
        <fullName evidence="5">DNA/RNA non-specific endonuclease</fullName>
    </recommendedName>
</protein>
<evidence type="ECO:0000313" key="4">
    <source>
        <dbReference type="Proteomes" id="UP000630936"/>
    </source>
</evidence>
<keyword evidence="4" id="KW-1185">Reference proteome</keyword>
<gene>
    <name evidence="3" type="ORF">GCM10010387_66480</name>
</gene>
<dbReference type="AlphaFoldDB" id="A0A918QNU3"/>
<accession>A0A918QNU3</accession>
<reference evidence="3" key="1">
    <citation type="journal article" date="2014" name="Int. J. Syst. Evol. Microbiol.">
        <title>Complete genome sequence of Corynebacterium casei LMG S-19264T (=DSM 44701T), isolated from a smear-ripened cheese.</title>
        <authorList>
            <consortium name="US DOE Joint Genome Institute (JGI-PGF)"/>
            <person name="Walter F."/>
            <person name="Albersmeier A."/>
            <person name="Kalinowski J."/>
            <person name="Ruckert C."/>
        </authorList>
    </citation>
    <scope>NUCLEOTIDE SEQUENCE</scope>
    <source>
        <strain evidence="3">JCM 4988</strain>
    </source>
</reference>
<feature type="region of interest" description="Disordered" evidence="1">
    <location>
        <begin position="1070"/>
        <end position="1111"/>
    </location>
</feature>
<reference evidence="3" key="2">
    <citation type="submission" date="2020-09" db="EMBL/GenBank/DDBJ databases">
        <authorList>
            <person name="Sun Q."/>
            <person name="Ohkuma M."/>
        </authorList>
    </citation>
    <scope>NUCLEOTIDE SEQUENCE</scope>
    <source>
        <strain evidence="3">JCM 4988</strain>
    </source>
</reference>
<proteinExistence type="predicted"/>
<feature type="compositionally biased region" description="Polar residues" evidence="1">
    <location>
        <begin position="166"/>
        <end position="175"/>
    </location>
</feature>
<feature type="compositionally biased region" description="Basic and acidic residues" evidence="1">
    <location>
        <begin position="22"/>
        <end position="35"/>
    </location>
</feature>
<evidence type="ECO:0000256" key="2">
    <source>
        <dbReference type="SAM" id="Phobius"/>
    </source>
</evidence>
<evidence type="ECO:0000313" key="3">
    <source>
        <dbReference type="EMBL" id="GGZ63817.1"/>
    </source>
</evidence>
<feature type="compositionally biased region" description="Basic and acidic residues" evidence="1">
    <location>
        <begin position="757"/>
        <end position="785"/>
    </location>
</feature>
<feature type="transmembrane region" description="Helical" evidence="2">
    <location>
        <begin position="676"/>
        <end position="695"/>
    </location>
</feature>
<feature type="compositionally biased region" description="Basic residues" evidence="1">
    <location>
        <begin position="1093"/>
        <end position="1103"/>
    </location>
</feature>
<evidence type="ECO:0008006" key="5">
    <source>
        <dbReference type="Google" id="ProtNLM"/>
    </source>
</evidence>
<name>A0A918QNU3_9ACTN</name>
<feature type="region of interest" description="Disordered" evidence="1">
    <location>
        <begin position="734"/>
        <end position="805"/>
    </location>
</feature>
<keyword evidence="2" id="KW-0472">Membrane</keyword>
<feature type="region of interest" description="Disordered" evidence="1">
    <location>
        <begin position="1"/>
        <end position="35"/>
    </location>
</feature>
<feature type="region of interest" description="Disordered" evidence="1">
    <location>
        <begin position="51"/>
        <end position="190"/>
    </location>
</feature>
<dbReference type="InterPro" id="IPR044929">
    <property type="entry name" value="DNA/RNA_non-sp_Endonuclease_sf"/>
</dbReference>
<keyword evidence="2" id="KW-1133">Transmembrane helix</keyword>
<organism evidence="3 4">
    <name type="scientific">Streptomyces inusitatus</name>
    <dbReference type="NCBI Taxonomy" id="68221"/>
    <lineage>
        <taxon>Bacteria</taxon>
        <taxon>Bacillati</taxon>
        <taxon>Actinomycetota</taxon>
        <taxon>Actinomycetes</taxon>
        <taxon>Kitasatosporales</taxon>
        <taxon>Streptomycetaceae</taxon>
        <taxon>Streptomyces</taxon>
    </lineage>
</organism>
<comment type="caution">
    <text evidence="3">The sequence shown here is derived from an EMBL/GenBank/DDBJ whole genome shotgun (WGS) entry which is preliminary data.</text>
</comment>
<feature type="compositionally biased region" description="Basic and acidic residues" evidence="1">
    <location>
        <begin position="1070"/>
        <end position="1092"/>
    </location>
</feature>
<sequence length="1111" mass="121048">MAAQDAAVPPKDDLQAQGKTANADRMDEARPGEFDRDAFIRAVEKAVADKAPKNLDQADKFADSGKADEIRAEVRGEVGEGKSDSAEQIATTTAAPPDTSAAVPKEVVALSADRPPAAPAGPDPRSAVPGRLPPSATDLSAGPARLDQDLAGARLTEPQLRRANEPSFTRALNQKKTAERHSATAPGRMRAGEAAELGEATERARELGTAAMGAMGTRRTLTGQQVGTGKKGAKSRDEADRAEVTARLHTVFDVMKTDVETILSGLDAKVGTAFDTGEKAARETFTDEHRRKMAEYKDRRYSGPAGGLRWIDDKLTGLPAEADKIFDVARDGYIRRMRQVIGDVATLIGTELNRAKRRITQGRGEIQAEVKRLPGRLQAIGREAAAEFTDRFDELTRTVDDKGTDLVDTLATKYTDALRSVDEEVAAEKEKNKGLVDKAVEAVKGVIDTVMELKRLLLGVLAKAATAVMLILKDPIGFLRNLVSAVGAGLRLFLRNIGRHLQQGIMSWLLGRAAEAGLQIPAKFDIRGILAMLAGLLGLTWPNIRARLTRRVPEKAVAAAETAVPIVAEVRRRGVDGMWDDLKNRVGDLRKDLLGKVIAYVTPTIVTAGIAWILSLLNPASAFVRAVKLIIDVVTFVVTRARQIIDFVNAVLDSVIAIAKGASGAVPGLVERALARSIPVLLGFLAALVGVGGIANRVKSIVQAMSRPVNRAVDRVIDRIVDLVRRLWARIRPPAGRKGHGRGKDTDPRRPRRPRRPDRPDRSRPRPGARRDKPTGRREDAKGPEQDSSPWWRLKKAVKPRATPAHTLAFRGRGQSAVLVIRSQETKYRTYLDQLPAQTEPAKKAAFERAKELLTRIEGVKSGSLSVWRKRMTLKPLLEGLAQATATLLEKSPLPKSVPPVHGPLSNGGFGTSVTANLLTKEGMPKGSPTKSGTQKGEHWDDLKLRHEHSGSTNRFYALGHILNEDLGGSGTEWENLSPQSYSGNGLFATPENTVKDLVESGKGVSYKVRVIYGRKFAKRPFHEKWEEMNAITPDKGLQKKKDILTAENHVSTRFDWEYAVVFEDGKFTQTGKKDRGSAANDIRQHPDNYHIKEKKKKKKKKPAGPPPGSV</sequence>
<evidence type="ECO:0000256" key="1">
    <source>
        <dbReference type="SAM" id="MobiDB-lite"/>
    </source>
</evidence>
<feature type="compositionally biased region" description="Basic and acidic residues" evidence="1">
    <location>
        <begin position="51"/>
        <end position="85"/>
    </location>
</feature>
<dbReference type="Proteomes" id="UP000630936">
    <property type="component" value="Unassembled WGS sequence"/>
</dbReference>
<dbReference type="EMBL" id="BMWG01000039">
    <property type="protein sequence ID" value="GGZ63817.1"/>
    <property type="molecule type" value="Genomic_DNA"/>
</dbReference>
<feature type="compositionally biased region" description="Low complexity" evidence="1">
    <location>
        <begin position="90"/>
        <end position="104"/>
    </location>
</feature>
<dbReference type="Gene3D" id="3.40.570.10">
    <property type="entry name" value="Extracellular Endonuclease, subunit A"/>
    <property type="match status" value="1"/>
</dbReference>
<feature type="transmembrane region" description="Helical" evidence="2">
    <location>
        <begin position="593"/>
        <end position="614"/>
    </location>
</feature>